<comment type="similarity">
    <text evidence="1 6">Belongs to the type-B carboxylesterase/lipase family.</text>
</comment>
<evidence type="ECO:0000256" key="1">
    <source>
        <dbReference type="ARBA" id="ARBA00005964"/>
    </source>
</evidence>
<dbReference type="GO" id="GO:0052689">
    <property type="term" value="F:carboxylic ester hydrolase activity"/>
    <property type="evidence" value="ECO:0007669"/>
    <property type="project" value="UniProtKB-KW"/>
</dbReference>
<dbReference type="SUPFAM" id="SSF53474">
    <property type="entry name" value="alpha/beta-Hydrolases"/>
    <property type="match status" value="1"/>
</dbReference>
<dbReference type="EMBL" id="KM220571">
    <property type="protein sequence ID" value="AIY68362.1"/>
    <property type="molecule type" value="mRNA"/>
</dbReference>
<protein>
    <recommendedName>
        <fullName evidence="6">Carboxylic ester hydrolase</fullName>
        <ecNumber evidence="6">3.1.1.-</ecNumber>
    </recommendedName>
</protein>
<keyword evidence="3 6" id="KW-0378">Hydrolase</keyword>
<accession>A0A0A7EP35</accession>
<dbReference type="PROSITE" id="PS00122">
    <property type="entry name" value="CARBOXYLESTERASE_B_1"/>
    <property type="match status" value="1"/>
</dbReference>
<dbReference type="Pfam" id="PF00135">
    <property type="entry name" value="COesterase"/>
    <property type="match status" value="1"/>
</dbReference>
<evidence type="ECO:0000259" key="7">
    <source>
        <dbReference type="Pfam" id="PF00135"/>
    </source>
</evidence>
<dbReference type="ESTHER" id="lepde-a0a0a7ep35">
    <property type="family name" value="Carb_B_Arthropoda"/>
</dbReference>
<dbReference type="Gene3D" id="3.40.50.1820">
    <property type="entry name" value="alpha/beta hydrolase"/>
    <property type="match status" value="1"/>
</dbReference>
<dbReference type="InterPro" id="IPR002018">
    <property type="entry name" value="CarbesteraseB"/>
</dbReference>
<dbReference type="AlphaFoldDB" id="A0A0A7EP35"/>
<dbReference type="OrthoDB" id="408631at2759"/>
<dbReference type="InterPro" id="IPR029058">
    <property type="entry name" value="AB_hydrolase_fold"/>
</dbReference>
<dbReference type="InterPro" id="IPR019826">
    <property type="entry name" value="Carboxylesterase_B_AS"/>
</dbReference>
<name>A0A0A7EP35_LEPDE</name>
<dbReference type="EC" id="3.1.1.-" evidence="6"/>
<feature type="signal peptide" evidence="6">
    <location>
        <begin position="1"/>
        <end position="16"/>
    </location>
</feature>
<keyword evidence="2" id="KW-0719">Serine esterase</keyword>
<sequence length="566" mass="63721">MNLWLIFLSCIYAAVSLEHDDPVVQLWKKQGKIRGHILKSGNGRDYYAFQEIPYATPPIGQNRFKEPEEHVDWNGVLNTTVNRRVCMQNNAVALTPVPDTMEITEDCLYLNVYTPVKPGSKDKTLPVLFWIHAGGYFYGSGAYQYYDPKYFIDYNIVVVTMNYRLGPFGFLTTADEVIPGNLGLKDQVLAFEWVIQNIHLFGGDPKTITVMGESAGSTSAGYFHLSRRLKGLVRGFILESGSPLSPLASQDDPRHFAFKMGRVLDPNFNSNDSKDLLDILLRTPASDILTADVPNDRYSANIIGSIGIWVPIIENKSCSKAIVTVPMHESLLLGDFNRVPLMTGFSSEESRFFLRGAPEQLGSLGSIYDKNISLIIHPRLNVAPEYLEIASTEYKSIYTTTSFQTDPGAYLKYLSEETFTTPNIRHAELASKFSPVFVYQFSYKGKMGGLTNLLPITGADIVGHTEELKYIFGGAEGSSGDPEDYPKSDQHIMKRMLTLWTNFIKYQNPTPKHDDLLDNIIWPLVEPGKIQYLNINGTLEIRSNPKHYDEVKKVFENYIKPPLVVF</sequence>
<dbReference type="PANTHER" id="PTHR11559">
    <property type="entry name" value="CARBOXYLESTERASE"/>
    <property type="match status" value="1"/>
</dbReference>
<evidence type="ECO:0000313" key="8">
    <source>
        <dbReference type="EMBL" id="AIY68362.1"/>
    </source>
</evidence>
<dbReference type="PROSITE" id="PS00941">
    <property type="entry name" value="CARBOXYLESTERASE_B_2"/>
    <property type="match status" value="1"/>
</dbReference>
<feature type="domain" description="Carboxylesterase type B" evidence="7">
    <location>
        <begin position="22"/>
        <end position="544"/>
    </location>
</feature>
<organism evidence="8">
    <name type="scientific">Leptinotarsa decemlineata</name>
    <name type="common">Colorado potato beetle</name>
    <name type="synonym">Doryphora decemlineata</name>
    <dbReference type="NCBI Taxonomy" id="7539"/>
    <lineage>
        <taxon>Eukaryota</taxon>
        <taxon>Metazoa</taxon>
        <taxon>Ecdysozoa</taxon>
        <taxon>Arthropoda</taxon>
        <taxon>Hexapoda</taxon>
        <taxon>Insecta</taxon>
        <taxon>Pterygota</taxon>
        <taxon>Neoptera</taxon>
        <taxon>Endopterygota</taxon>
        <taxon>Coleoptera</taxon>
        <taxon>Polyphaga</taxon>
        <taxon>Cucujiformia</taxon>
        <taxon>Chrysomeloidea</taxon>
        <taxon>Chrysomelidae</taxon>
        <taxon>Chrysomelinae</taxon>
        <taxon>Doryphorini</taxon>
        <taxon>Leptinotarsa</taxon>
    </lineage>
</organism>
<feature type="chain" id="PRO_5005109495" description="Carboxylic ester hydrolase" evidence="6">
    <location>
        <begin position="17"/>
        <end position="566"/>
    </location>
</feature>
<evidence type="ECO:0000256" key="5">
    <source>
        <dbReference type="ARBA" id="ARBA00023180"/>
    </source>
</evidence>
<evidence type="ECO:0000256" key="4">
    <source>
        <dbReference type="ARBA" id="ARBA00023157"/>
    </source>
</evidence>
<keyword evidence="6" id="KW-0732">Signal</keyword>
<evidence type="ECO:0000256" key="2">
    <source>
        <dbReference type="ARBA" id="ARBA00022487"/>
    </source>
</evidence>
<dbReference type="InterPro" id="IPR050309">
    <property type="entry name" value="Type-B_Carboxylest/Lipase"/>
</dbReference>
<keyword evidence="4" id="KW-1015">Disulfide bond</keyword>
<evidence type="ECO:0000256" key="6">
    <source>
        <dbReference type="RuleBase" id="RU361235"/>
    </source>
</evidence>
<dbReference type="InterPro" id="IPR019819">
    <property type="entry name" value="Carboxylesterase_B_CS"/>
</dbReference>
<proteinExistence type="evidence at transcript level"/>
<evidence type="ECO:0000256" key="3">
    <source>
        <dbReference type="ARBA" id="ARBA00022801"/>
    </source>
</evidence>
<reference evidence="8" key="1">
    <citation type="submission" date="2014-07" db="EMBL/GenBank/DDBJ databases">
        <title>Identification of esterase genes and their expression profiles in several pesticides treated Colorado potato beetle, Leptinotarsa decemlineata.</title>
        <authorList>
            <person name="Lv F."/>
            <person name="Fu K."/>
        </authorList>
    </citation>
    <scope>NUCLEOTIDE SEQUENCE</scope>
</reference>
<keyword evidence="5" id="KW-0325">Glycoprotein</keyword>